<dbReference type="PIRSF" id="PIRSF010256">
    <property type="entry name" value="CoxE_vWa"/>
    <property type="match status" value="1"/>
</dbReference>
<protein>
    <submittedName>
        <fullName evidence="2">VWA domain-containing protein</fullName>
    </submittedName>
</protein>
<dbReference type="PANTHER" id="PTHR39338:SF6">
    <property type="entry name" value="BLL5662 PROTEIN"/>
    <property type="match status" value="1"/>
</dbReference>
<dbReference type="EMBL" id="JBHMEA010000007">
    <property type="protein sequence ID" value="MFB9230651.1"/>
    <property type="molecule type" value="Genomic_DNA"/>
</dbReference>
<dbReference type="InterPro" id="IPR011195">
    <property type="entry name" value="UCP010256"/>
</dbReference>
<evidence type="ECO:0000313" key="3">
    <source>
        <dbReference type="Proteomes" id="UP001589683"/>
    </source>
</evidence>
<dbReference type="CDD" id="cd00198">
    <property type="entry name" value="vWFA"/>
    <property type="match status" value="1"/>
</dbReference>
<dbReference type="Proteomes" id="UP001589683">
    <property type="component" value="Unassembled WGS sequence"/>
</dbReference>
<dbReference type="InterPro" id="IPR036465">
    <property type="entry name" value="vWFA_dom_sf"/>
</dbReference>
<dbReference type="SUPFAM" id="SSF53300">
    <property type="entry name" value="vWA-like"/>
    <property type="match status" value="1"/>
</dbReference>
<organism evidence="2 3">
    <name type="scientific">Pseudohalocynthiibacter aestuariivivens</name>
    <dbReference type="NCBI Taxonomy" id="1591409"/>
    <lineage>
        <taxon>Bacteria</taxon>
        <taxon>Pseudomonadati</taxon>
        <taxon>Pseudomonadota</taxon>
        <taxon>Alphaproteobacteria</taxon>
        <taxon>Rhodobacterales</taxon>
        <taxon>Paracoccaceae</taxon>
        <taxon>Pseudohalocynthiibacter</taxon>
    </lineage>
</organism>
<name>A0ABV5JB20_9RHOB</name>
<feature type="compositionally biased region" description="Polar residues" evidence="1">
    <location>
        <begin position="94"/>
        <end position="124"/>
    </location>
</feature>
<dbReference type="Pfam" id="PF05762">
    <property type="entry name" value="VWA_CoxE"/>
    <property type="match status" value="1"/>
</dbReference>
<comment type="caution">
    <text evidence="2">The sequence shown here is derived from an EMBL/GenBank/DDBJ whole genome shotgun (WGS) entry which is preliminary data.</text>
</comment>
<keyword evidence="3" id="KW-1185">Reference proteome</keyword>
<accession>A0ABV5JB20</accession>
<reference evidence="2 3" key="1">
    <citation type="submission" date="2024-09" db="EMBL/GenBank/DDBJ databases">
        <authorList>
            <person name="Sun Q."/>
            <person name="Mori K."/>
        </authorList>
    </citation>
    <scope>NUCLEOTIDE SEQUENCE [LARGE SCALE GENOMIC DNA]</scope>
    <source>
        <strain evidence="2 3">CECT 8726</strain>
    </source>
</reference>
<dbReference type="PANTHER" id="PTHR39338">
    <property type="entry name" value="BLL5662 PROTEIN-RELATED"/>
    <property type="match status" value="1"/>
</dbReference>
<gene>
    <name evidence="2" type="ORF">ACFFUT_02475</name>
</gene>
<dbReference type="InterPro" id="IPR008912">
    <property type="entry name" value="Uncharacterised_CoxE"/>
</dbReference>
<proteinExistence type="predicted"/>
<dbReference type="RefSeq" id="WP_213887460.1">
    <property type="nucleotide sequence ID" value="NZ_JAGFNU010000001.1"/>
</dbReference>
<sequence>MTKITRFSGRDPGASARVSGFVGHLRDHGFPLGVRETEAALESLGHVAAADPFEVCLALKAVCSGNHEDFDKFDILFDSYWRNQGRVRNKIVKTNKSAAPKYSRTSQEDSTQQTNAAGNISSPDTGGGLGEVASEGEGRLVASGVQNLMKKDLRELLSPQDIAAAEVVARRLADAIRDRRSRRRHAAIKGDQIDFRKVVRKSLSTGGEPIRLPRRRRPERPVHLVALCDVSGSMTVYARLFLAFLSGLIRADATADAYLFHTRLVRITQALRDDDPLRSLNRLTLLADGFGGGSKIGATFDQFGKTYARRFVSGRSVVLILSDGYDTDAPELLGSALKVIKKRGCKIIWLNPLKGWKGYEPVARGMAAALPYLDMFAAANTLESLAALEPELAGI</sequence>
<evidence type="ECO:0000313" key="2">
    <source>
        <dbReference type="EMBL" id="MFB9230651.1"/>
    </source>
</evidence>
<feature type="region of interest" description="Disordered" evidence="1">
    <location>
        <begin position="92"/>
        <end position="133"/>
    </location>
</feature>
<evidence type="ECO:0000256" key="1">
    <source>
        <dbReference type="SAM" id="MobiDB-lite"/>
    </source>
</evidence>